<accession>A0A0E0N969</accession>
<name>A0A0E0N969_ORYRU</name>
<evidence type="ECO:0000313" key="2">
    <source>
        <dbReference type="Proteomes" id="UP000008022"/>
    </source>
</evidence>
<organism evidence="1 2">
    <name type="scientific">Oryza rufipogon</name>
    <name type="common">Brownbeard rice</name>
    <name type="synonym">Asian wild rice</name>
    <dbReference type="NCBI Taxonomy" id="4529"/>
    <lineage>
        <taxon>Eukaryota</taxon>
        <taxon>Viridiplantae</taxon>
        <taxon>Streptophyta</taxon>
        <taxon>Embryophyta</taxon>
        <taxon>Tracheophyta</taxon>
        <taxon>Spermatophyta</taxon>
        <taxon>Magnoliopsida</taxon>
        <taxon>Liliopsida</taxon>
        <taxon>Poales</taxon>
        <taxon>Poaceae</taxon>
        <taxon>BOP clade</taxon>
        <taxon>Oryzoideae</taxon>
        <taxon>Oryzeae</taxon>
        <taxon>Oryzinae</taxon>
        <taxon>Oryza</taxon>
    </lineage>
</organism>
<reference evidence="1" key="2">
    <citation type="submission" date="2015-06" db="UniProtKB">
        <authorList>
            <consortium name="EnsemblPlants"/>
        </authorList>
    </citation>
    <scope>IDENTIFICATION</scope>
</reference>
<dbReference type="HOGENOM" id="CLU_095144_0_0_1"/>
<dbReference type="EnsemblPlants" id="ORUFI02G02090.1">
    <property type="protein sequence ID" value="ORUFI02G02090.1"/>
    <property type="gene ID" value="ORUFI02G02090"/>
</dbReference>
<proteinExistence type="predicted"/>
<evidence type="ECO:0000313" key="1">
    <source>
        <dbReference type="EnsemblPlants" id="ORUFI02G02090.1"/>
    </source>
</evidence>
<keyword evidence="2" id="KW-1185">Reference proteome</keyword>
<dbReference type="PANTHER" id="PTHR47746">
    <property type="entry name" value="ZF-RVT DOMAIN-CONTAINING PROTEIN"/>
    <property type="match status" value="1"/>
</dbReference>
<reference evidence="2" key="1">
    <citation type="submission" date="2013-06" db="EMBL/GenBank/DDBJ databases">
        <authorList>
            <person name="Zhao Q."/>
        </authorList>
    </citation>
    <scope>NUCLEOTIDE SEQUENCE</scope>
    <source>
        <strain evidence="2">cv. W1943</strain>
    </source>
</reference>
<protein>
    <recommendedName>
        <fullName evidence="3">Reverse transcriptase zinc-binding domain-containing protein</fullName>
    </recommendedName>
</protein>
<dbReference type="Gramene" id="ORUFI02G02090.1">
    <property type="protein sequence ID" value="ORUFI02G02090.1"/>
    <property type="gene ID" value="ORUFI02G02090"/>
</dbReference>
<sequence>MDEHRNIYCTDRWNCLFCDQEVETIDHILVQCPKSCQVWWVILTALQIPQHLPVRQTDFASWWFNTYRGLNKTQKGGFDSIVILVAWVIWKECNNRVFNHTHRDWAQLIQAIVKEVQLWRRRQRGGDDDEVEEEEGGCLVGRKRKVERKVRERGEGRGREGEEALERVEATQTDACALLFLLTSLSPALFSAFANSPRTIPDRCCNRTIIAPLAMIRACSTAAFRRFLELSVDLDAFLISIAAAAVAAVAGGGGGD</sequence>
<dbReference type="PANTHER" id="PTHR47746:SF74">
    <property type="entry name" value="RNA-DIRECTED DNA POLYMERASE (REVERSE TRANSCRIPTASE)-RELATED FAMILY PROTEIN-RELATED"/>
    <property type="match status" value="1"/>
</dbReference>
<dbReference type="AlphaFoldDB" id="A0A0E0N969"/>
<dbReference type="OMA" id="HRNIYCT"/>
<evidence type="ECO:0008006" key="3">
    <source>
        <dbReference type="Google" id="ProtNLM"/>
    </source>
</evidence>
<dbReference type="Proteomes" id="UP000008022">
    <property type="component" value="Unassembled WGS sequence"/>
</dbReference>